<organism evidence="7 8">
    <name type="scientific">Hymenobacter volaticus</name>
    <dbReference type="NCBI Taxonomy" id="2932254"/>
    <lineage>
        <taxon>Bacteria</taxon>
        <taxon>Pseudomonadati</taxon>
        <taxon>Bacteroidota</taxon>
        <taxon>Cytophagia</taxon>
        <taxon>Cytophagales</taxon>
        <taxon>Hymenobacteraceae</taxon>
        <taxon>Hymenobacter</taxon>
    </lineage>
</organism>
<feature type="domain" description="Glycosyltransferase 2-like" evidence="6">
    <location>
        <begin position="36"/>
        <end position="185"/>
    </location>
</feature>
<evidence type="ECO:0000256" key="1">
    <source>
        <dbReference type="ARBA" id="ARBA00004236"/>
    </source>
</evidence>
<dbReference type="InterPro" id="IPR001173">
    <property type="entry name" value="Glyco_trans_2-like"/>
</dbReference>
<accession>A0ABY4G8P9</accession>
<keyword evidence="5" id="KW-0472">Membrane</keyword>
<evidence type="ECO:0000256" key="3">
    <source>
        <dbReference type="ARBA" id="ARBA00022676"/>
    </source>
</evidence>
<dbReference type="Gene3D" id="3.90.550.10">
    <property type="entry name" value="Spore Coat Polysaccharide Biosynthesis Protein SpsA, Chain A"/>
    <property type="match status" value="1"/>
</dbReference>
<dbReference type="SUPFAM" id="SSF53448">
    <property type="entry name" value="Nucleotide-diphospho-sugar transferases"/>
    <property type="match status" value="1"/>
</dbReference>
<comment type="subcellular location">
    <subcellularLocation>
        <location evidence="1">Cell membrane</location>
    </subcellularLocation>
</comment>
<evidence type="ECO:0000313" key="7">
    <source>
        <dbReference type="EMBL" id="UOQ66849.1"/>
    </source>
</evidence>
<evidence type="ECO:0000256" key="4">
    <source>
        <dbReference type="ARBA" id="ARBA00022679"/>
    </source>
</evidence>
<keyword evidence="2" id="KW-1003">Cell membrane</keyword>
<dbReference type="GO" id="GO:0016757">
    <property type="term" value="F:glycosyltransferase activity"/>
    <property type="evidence" value="ECO:0007669"/>
    <property type="project" value="UniProtKB-KW"/>
</dbReference>
<dbReference type="InterPro" id="IPR029044">
    <property type="entry name" value="Nucleotide-diphossugar_trans"/>
</dbReference>
<keyword evidence="3 7" id="KW-0328">Glycosyltransferase</keyword>
<evidence type="ECO:0000259" key="6">
    <source>
        <dbReference type="Pfam" id="PF00535"/>
    </source>
</evidence>
<evidence type="ECO:0000313" key="8">
    <source>
        <dbReference type="Proteomes" id="UP000830401"/>
    </source>
</evidence>
<proteinExistence type="predicted"/>
<dbReference type="PANTHER" id="PTHR43646">
    <property type="entry name" value="GLYCOSYLTRANSFERASE"/>
    <property type="match status" value="1"/>
</dbReference>
<protein>
    <submittedName>
        <fullName evidence="7">Glycosyltransferase</fullName>
        <ecNumber evidence="7">2.4.-.-</ecNumber>
    </submittedName>
</protein>
<reference evidence="7" key="1">
    <citation type="submission" date="2022-04" db="EMBL/GenBank/DDBJ databases">
        <title>Hymenobacter sp. isolated from the air.</title>
        <authorList>
            <person name="Won M."/>
            <person name="Lee C.-M."/>
            <person name="Woen H.-Y."/>
            <person name="Kwon S.-W."/>
        </authorList>
    </citation>
    <scope>NUCLEOTIDE SEQUENCE</scope>
    <source>
        <strain evidence="7">5420S-77</strain>
    </source>
</reference>
<gene>
    <name evidence="7" type="ORF">MUN86_02730</name>
</gene>
<dbReference type="RefSeq" id="WP_245121427.1">
    <property type="nucleotide sequence ID" value="NZ_CP095061.1"/>
</dbReference>
<dbReference type="EC" id="2.4.-.-" evidence="7"/>
<keyword evidence="8" id="KW-1185">Reference proteome</keyword>
<dbReference type="PANTHER" id="PTHR43646:SF2">
    <property type="entry name" value="GLYCOSYLTRANSFERASE 2-LIKE DOMAIN-CONTAINING PROTEIN"/>
    <property type="match status" value="1"/>
</dbReference>
<name>A0ABY4G8P9_9BACT</name>
<dbReference type="Proteomes" id="UP000830401">
    <property type="component" value="Chromosome"/>
</dbReference>
<evidence type="ECO:0000256" key="5">
    <source>
        <dbReference type="ARBA" id="ARBA00023136"/>
    </source>
</evidence>
<keyword evidence="4 7" id="KW-0808">Transferase</keyword>
<dbReference type="EMBL" id="CP095061">
    <property type="protein sequence ID" value="UOQ66849.1"/>
    <property type="molecule type" value="Genomic_DNA"/>
</dbReference>
<evidence type="ECO:0000256" key="2">
    <source>
        <dbReference type="ARBA" id="ARBA00022475"/>
    </source>
</evidence>
<dbReference type="Pfam" id="PF00535">
    <property type="entry name" value="Glycos_transf_2"/>
    <property type="match status" value="1"/>
</dbReference>
<sequence length="435" mass="48352">MAHLVQPRAASGQRPFVVQQKVLWPASPPNAQLRISVIVPAKDEAENLPATLAALATQTDLQDQPLDSASYEILVLANNCHDQTANVVRTFAQHHPALALHVAEIQLPPTDAHVGHARRLLMDEACRRLEDTIGAGGIIASTDADTRVTPTWLAAIQKEVKAGADAVGGRIFPERTVRNSCLVRRTHLRDATYRLLRAHLESLIDPDPADQWPRHHQHYGASLAITVAAYRQVGGLPVVPFLEDEALCQALRRSDLRLRHSPAVQVLTSARHEGRVAVGLSWQLREWARMSHQQREPLVESGAALVAEWTVRRKLRQLWQQTRQQPRQQAIPSCVRLAALLSVPAGPLTQQIAYSSTFGLLWEWVQTHRAIWRRGQLTTLPLALAELRGLIAQEKKKETDSYAESMPTSTSTRWLLAPGHQIQPVLRGSVAMQML</sequence>